<feature type="transmembrane region" description="Helical" evidence="1">
    <location>
        <begin position="406"/>
        <end position="424"/>
    </location>
</feature>
<feature type="transmembrane region" description="Helical" evidence="1">
    <location>
        <begin position="621"/>
        <end position="641"/>
    </location>
</feature>
<dbReference type="Proteomes" id="UP001575105">
    <property type="component" value="Unassembled WGS sequence"/>
</dbReference>
<name>A0ABV4U3Y8_9BACT</name>
<feature type="transmembrane region" description="Helical" evidence="1">
    <location>
        <begin position="459"/>
        <end position="479"/>
    </location>
</feature>
<protein>
    <submittedName>
        <fullName evidence="4">DUF6785 family protein</fullName>
    </submittedName>
</protein>
<comment type="caution">
    <text evidence="4">The sequence shown here is derived from an EMBL/GenBank/DDBJ whole genome shotgun (WGS) entry which is preliminary data.</text>
</comment>
<feature type="domain" description="DUF6784" evidence="2">
    <location>
        <begin position="700"/>
        <end position="791"/>
    </location>
</feature>
<gene>
    <name evidence="4" type="ORF">ACERK3_04515</name>
</gene>
<feature type="transmembrane region" description="Helical" evidence="1">
    <location>
        <begin position="699"/>
        <end position="718"/>
    </location>
</feature>
<dbReference type="RefSeq" id="WP_425344476.1">
    <property type="nucleotide sequence ID" value="NZ_JBGUBD010000002.1"/>
</dbReference>
<feature type="domain" description="DUF6785" evidence="3">
    <location>
        <begin position="238"/>
        <end position="645"/>
    </location>
</feature>
<keyword evidence="1" id="KW-0472">Membrane</keyword>
<evidence type="ECO:0000313" key="5">
    <source>
        <dbReference type="Proteomes" id="UP001575105"/>
    </source>
</evidence>
<feature type="transmembrane region" description="Helical" evidence="1">
    <location>
        <begin position="526"/>
        <end position="546"/>
    </location>
</feature>
<dbReference type="Pfam" id="PF20581">
    <property type="entry name" value="DUF6785"/>
    <property type="match status" value="2"/>
</dbReference>
<keyword evidence="1" id="KW-0812">Transmembrane</keyword>
<feature type="transmembrane region" description="Helical" evidence="1">
    <location>
        <begin position="499"/>
        <end position="519"/>
    </location>
</feature>
<keyword evidence="1" id="KW-1133">Transmembrane helix</keyword>
<feature type="transmembrane region" description="Helical" evidence="1">
    <location>
        <begin position="577"/>
        <end position="601"/>
    </location>
</feature>
<organism evidence="4 5">
    <name type="scientific">Natronomicrosphaera hydrolytica</name>
    <dbReference type="NCBI Taxonomy" id="3242702"/>
    <lineage>
        <taxon>Bacteria</taxon>
        <taxon>Pseudomonadati</taxon>
        <taxon>Planctomycetota</taxon>
        <taxon>Phycisphaerae</taxon>
        <taxon>Phycisphaerales</taxon>
        <taxon>Phycisphaeraceae</taxon>
        <taxon>Natronomicrosphaera</taxon>
    </lineage>
</organism>
<evidence type="ECO:0000313" key="4">
    <source>
        <dbReference type="EMBL" id="MFA9477554.1"/>
    </source>
</evidence>
<feature type="transmembrane region" description="Helical" evidence="1">
    <location>
        <begin position="68"/>
        <end position="86"/>
    </location>
</feature>
<sequence length="807" mass="87551">MTVRSILLGLALGVFVSAFTHFNDMFIQGSWFISNHLPIGVLGVLVVGILVLNPLLRAMGSGLSLRAGELAIIVALGLASCGWPSFSYFRYFVTITAFPAHGQGTQPHWQSSGVMRYLPGGDPQLAEGHVQDWSALVLAVADEQQRDREPVLERMWSLLPSGQQNIIQRFADQGNVPLDSRAVVLRAVNVALTSGDLTPQPPPEMDALPAPMRGLVEAHGDEPLTGRALVRLNRWWLTSVLPEAVMPPPRGDGVMLLGAAPGHDVLDTVVAGADAPLGISELPWSAWWPVIRVWGSIGLLLGLASLCLTLIVHPQWSRRELLPYPIARFVNELSERDGDAWLPRIASSRLFWFGMGAMVLVHGVNGLHAWFEAVPEIPLRLAFEPLSELFPTFSRVSGTGELFRPYIYFSVIAFCFFLATPVSFSLGASTFAYGLLGAALLSAGISFDNEYIGAGKGNMLRFGAYVGMAGIILYIGRRYYLSVVASAVGLPRAADVPSYAVWAMRGLVVLFAVLVVLFYTAGLSWGIASVFILMLLLLFLVVTRIVVETGMFFVQVWWMPVGILTGLLGFEAIGPTTYLVLAIGSVLLVGDPRTLLMPYLANGLQVAERAEAAKPGRLAPWLTVMLLVGFVVAGVALFSLAHNRGPGIASTWDTQTLPNMPFEFASRYIAESSAQDTLSQATAASGLDRLANARFDSTMWGWMVLGLVLLVGTAVARLRLPWWPIHPVLFLVWGTMPASRLGVSFMIGWLVKVLVVQVSGSRGYRQLLPLMVGIIAGELLMGLVWSGVSGVYYGVQETAPPVYRIYP</sequence>
<feature type="transmembrane region" description="Helical" evidence="1">
    <location>
        <begin position="430"/>
        <end position="447"/>
    </location>
</feature>
<feature type="transmembrane region" description="Helical" evidence="1">
    <location>
        <begin position="767"/>
        <end position="788"/>
    </location>
</feature>
<dbReference type="Pfam" id="PF20580">
    <property type="entry name" value="DUF6784"/>
    <property type="match status" value="1"/>
</dbReference>
<evidence type="ECO:0000259" key="2">
    <source>
        <dbReference type="Pfam" id="PF20580"/>
    </source>
</evidence>
<proteinExistence type="predicted"/>
<accession>A0ABV4U3Y8</accession>
<feature type="transmembrane region" description="Helical" evidence="1">
    <location>
        <begin position="730"/>
        <end position="755"/>
    </location>
</feature>
<dbReference type="InterPro" id="IPR046711">
    <property type="entry name" value="DUF6784"/>
</dbReference>
<evidence type="ECO:0000256" key="1">
    <source>
        <dbReference type="SAM" id="Phobius"/>
    </source>
</evidence>
<dbReference type="EMBL" id="JBGUBD010000002">
    <property type="protein sequence ID" value="MFA9477554.1"/>
    <property type="molecule type" value="Genomic_DNA"/>
</dbReference>
<dbReference type="InterPro" id="IPR046712">
    <property type="entry name" value="DUF6785"/>
</dbReference>
<evidence type="ECO:0000259" key="3">
    <source>
        <dbReference type="Pfam" id="PF20581"/>
    </source>
</evidence>
<feature type="domain" description="DUF6785" evidence="3">
    <location>
        <begin position="2"/>
        <end position="119"/>
    </location>
</feature>
<feature type="transmembrane region" description="Helical" evidence="1">
    <location>
        <begin position="291"/>
        <end position="312"/>
    </location>
</feature>
<keyword evidence="5" id="KW-1185">Reference proteome</keyword>
<feature type="transmembrane region" description="Helical" evidence="1">
    <location>
        <begin position="36"/>
        <end position="56"/>
    </location>
</feature>
<reference evidence="4 5" key="1">
    <citation type="submission" date="2024-08" db="EMBL/GenBank/DDBJ databases">
        <title>Whole-genome sequencing of halo(alkali)philic microorganisms from hypersaline lakes.</title>
        <authorList>
            <person name="Sorokin D.Y."/>
            <person name="Merkel A.Y."/>
            <person name="Messina E."/>
            <person name="Yakimov M."/>
        </authorList>
    </citation>
    <scope>NUCLEOTIDE SEQUENCE [LARGE SCALE GENOMIC DNA]</scope>
    <source>
        <strain evidence="4 5">AB-hyl4</strain>
    </source>
</reference>